<proteinExistence type="predicted"/>
<sequence length="720" mass="82515">MIFNSPEDVLPWVGLYTAAASLICTLAMAADVIRAFWQWKMWFPNRFFTLNATTITLIAIAMKLPMDLATEMHDEVQTTKMFSMAFLVTMLANFLPSLGLMDGRELLMNMVALGILMITIVVNIGIQLDTLLFFNVASPLIFSILWPFSVAMTVSTTRKKLEHRYKESQPLVSCHQEKSFSYKEHKLYVKKYWMMAETLNPQFVIACSPVSSAFSVLCSILALSAMTTFAYTVSNRTHTKFGNSDYEWSMKIIFLVQLIGIVVGSIAPIFRCFTSISHYSLSKKWSKKQLNVFRVEKHWIQMLLHWKDNHVHSQITSRHCKIVFNNVKNTFLNFCIVLHIAVLVICKTICLLPRTFLILLSCSWYFFKSFFKRVANESTNNVSSEIEDYSRYIVQIEEDSKLSNKILRNTLHSITQLLDESEKKEPHNLMKLLEKSRGFSGVLVFDNDQVPPLYREENHNCWSLVLVTLTSIIIALPNIPNGQFKELLAGIREGLQFIRHIEESLNGDDDLINVRKAAICGWIEVEVYHTWLQIELQKKARKGKTSKEILKWLGDEAAQIVIQFKSNKKPSIDHSPYRFILACSMYRISQTILLHCNEQENLSNDEELLKWISTMIADILSACFTNLPRVITMKCHHHAIEKRSNNIRNAAQILGKSKTILKILKARQLPNIDLELMAYIDKWRVLTMSQIPDGDAYSISSVGIQSGSSSSNETLIITIM</sequence>
<dbReference type="Proteomes" id="UP001056120">
    <property type="component" value="Linkage Group LG21"/>
</dbReference>
<reference evidence="1 2" key="2">
    <citation type="journal article" date="2022" name="Mol. Ecol. Resour.">
        <title>The genomes of chicory, endive, great burdock and yacon provide insights into Asteraceae paleo-polyploidization history and plant inulin production.</title>
        <authorList>
            <person name="Fan W."/>
            <person name="Wang S."/>
            <person name="Wang H."/>
            <person name="Wang A."/>
            <person name="Jiang F."/>
            <person name="Liu H."/>
            <person name="Zhao H."/>
            <person name="Xu D."/>
            <person name="Zhang Y."/>
        </authorList>
    </citation>
    <scope>NUCLEOTIDE SEQUENCE [LARGE SCALE GENOMIC DNA]</scope>
    <source>
        <strain evidence="2">cv. Yunnan</strain>
        <tissue evidence="1">Leaves</tissue>
    </source>
</reference>
<reference evidence="2" key="1">
    <citation type="journal article" date="2022" name="Mol. Ecol. Resour.">
        <title>The genomes of chicory, endive, great burdock and yacon provide insights into Asteraceae palaeo-polyploidization history and plant inulin production.</title>
        <authorList>
            <person name="Fan W."/>
            <person name="Wang S."/>
            <person name="Wang H."/>
            <person name="Wang A."/>
            <person name="Jiang F."/>
            <person name="Liu H."/>
            <person name="Zhao H."/>
            <person name="Xu D."/>
            <person name="Zhang Y."/>
        </authorList>
    </citation>
    <scope>NUCLEOTIDE SEQUENCE [LARGE SCALE GENOMIC DNA]</scope>
    <source>
        <strain evidence="2">cv. Yunnan</strain>
    </source>
</reference>
<dbReference type="EMBL" id="CM042038">
    <property type="protein sequence ID" value="KAI3731346.1"/>
    <property type="molecule type" value="Genomic_DNA"/>
</dbReference>
<accession>A0ACB9CAR4</accession>
<organism evidence="1 2">
    <name type="scientific">Smallanthus sonchifolius</name>
    <dbReference type="NCBI Taxonomy" id="185202"/>
    <lineage>
        <taxon>Eukaryota</taxon>
        <taxon>Viridiplantae</taxon>
        <taxon>Streptophyta</taxon>
        <taxon>Embryophyta</taxon>
        <taxon>Tracheophyta</taxon>
        <taxon>Spermatophyta</taxon>
        <taxon>Magnoliopsida</taxon>
        <taxon>eudicotyledons</taxon>
        <taxon>Gunneridae</taxon>
        <taxon>Pentapetalae</taxon>
        <taxon>asterids</taxon>
        <taxon>campanulids</taxon>
        <taxon>Asterales</taxon>
        <taxon>Asteraceae</taxon>
        <taxon>Asteroideae</taxon>
        <taxon>Heliantheae alliance</taxon>
        <taxon>Millerieae</taxon>
        <taxon>Smallanthus</taxon>
    </lineage>
</organism>
<protein>
    <submittedName>
        <fullName evidence="1">Uncharacterized protein</fullName>
    </submittedName>
</protein>
<comment type="caution">
    <text evidence="1">The sequence shown here is derived from an EMBL/GenBank/DDBJ whole genome shotgun (WGS) entry which is preliminary data.</text>
</comment>
<gene>
    <name evidence="1" type="ORF">L1987_62534</name>
</gene>
<evidence type="ECO:0000313" key="2">
    <source>
        <dbReference type="Proteomes" id="UP001056120"/>
    </source>
</evidence>
<name>A0ACB9CAR4_9ASTR</name>
<keyword evidence="2" id="KW-1185">Reference proteome</keyword>
<evidence type="ECO:0000313" key="1">
    <source>
        <dbReference type="EMBL" id="KAI3731346.1"/>
    </source>
</evidence>